<feature type="transmembrane region" description="Helical" evidence="1">
    <location>
        <begin position="179"/>
        <end position="198"/>
    </location>
</feature>
<evidence type="ECO:0000313" key="4">
    <source>
        <dbReference type="EMBL" id="QFY44954.1"/>
    </source>
</evidence>
<keyword evidence="1" id="KW-0472">Membrane</keyword>
<sequence length="281" mass="29198">MRWSLSGLCGVLAMMLAMPVFADIDVPHLSRQVTDLTGTLTSEQANAFEQSLAALEQRKGSQVAVLIVPTTQPETIEQYSIRVVEQWKLGRKGVDDGVLLLVAKDDHKVRIEVGYGLEGVINDATAKRIVAEDIVPAFRKSDFQAGIAVGIERITALIDGEALPAPQKKEKMSDDLESVLMLGFFLVVFLGGLFRSLFGRMLGSSLVGVITGLLAWALSGLLVAMVAGFLAFFFALFWGSVGSGGYFGSGGSSGGGSLGGGGGGFSGGGGGFGGGGASGQW</sequence>
<dbReference type="PANTHER" id="PTHR30373">
    <property type="entry name" value="UPF0603 PROTEIN YGCG"/>
    <property type="match status" value="1"/>
</dbReference>
<keyword evidence="1" id="KW-0812">Transmembrane</keyword>
<feature type="signal peptide" evidence="2">
    <location>
        <begin position="1"/>
        <end position="22"/>
    </location>
</feature>
<dbReference type="AlphaFoldDB" id="A0A5Q0BRY0"/>
<evidence type="ECO:0000259" key="3">
    <source>
        <dbReference type="Pfam" id="PF04536"/>
    </source>
</evidence>
<keyword evidence="2" id="KW-0732">Signal</keyword>
<keyword evidence="1" id="KW-1133">Transmembrane helix</keyword>
<evidence type="ECO:0000256" key="1">
    <source>
        <dbReference type="SAM" id="Phobius"/>
    </source>
</evidence>
<dbReference type="InParanoid" id="A0A5Q0BRY0"/>
<protein>
    <submittedName>
        <fullName evidence="4">YgcG family protein</fullName>
    </submittedName>
</protein>
<organism evidence="4 5">
    <name type="scientific">Candidatus Methylospira mobilis</name>
    <dbReference type="NCBI Taxonomy" id="1808979"/>
    <lineage>
        <taxon>Bacteria</taxon>
        <taxon>Pseudomonadati</taxon>
        <taxon>Pseudomonadota</taxon>
        <taxon>Gammaproteobacteria</taxon>
        <taxon>Methylococcales</taxon>
        <taxon>Methylococcaceae</taxon>
        <taxon>Candidatus Methylospira</taxon>
    </lineage>
</organism>
<dbReference type="InterPro" id="IPR007621">
    <property type="entry name" value="TPM_dom"/>
</dbReference>
<proteinExistence type="predicted"/>
<dbReference type="Gene3D" id="3.10.310.50">
    <property type="match status" value="1"/>
</dbReference>
<dbReference type="FunCoup" id="A0A5Q0BRY0">
    <property type="interactions" value="30"/>
</dbReference>
<name>A0A5Q0BRY0_9GAMM</name>
<evidence type="ECO:0000313" key="5">
    <source>
        <dbReference type="Proteomes" id="UP000325755"/>
    </source>
</evidence>
<gene>
    <name evidence="4" type="ORF">F6R98_05480</name>
</gene>
<dbReference type="Proteomes" id="UP000325755">
    <property type="component" value="Chromosome"/>
</dbReference>
<dbReference type="PANTHER" id="PTHR30373:SF2">
    <property type="entry name" value="UPF0603 PROTEIN YGCG"/>
    <property type="match status" value="1"/>
</dbReference>
<feature type="transmembrane region" description="Helical" evidence="1">
    <location>
        <begin position="205"/>
        <end position="238"/>
    </location>
</feature>
<dbReference type="Pfam" id="PF04536">
    <property type="entry name" value="TPM_phosphatase"/>
    <property type="match status" value="1"/>
</dbReference>
<dbReference type="KEGG" id="mmob:F6R98_05480"/>
<dbReference type="EMBL" id="CP044205">
    <property type="protein sequence ID" value="QFY44954.1"/>
    <property type="molecule type" value="Genomic_DNA"/>
</dbReference>
<keyword evidence="5" id="KW-1185">Reference proteome</keyword>
<reference evidence="4 5" key="1">
    <citation type="submission" date="2019-09" db="EMBL/GenBank/DDBJ databases">
        <title>Ecophysiology of the spiral-shaped methanotroph Methylospira mobilis as revealed by the complete genome sequence.</title>
        <authorList>
            <person name="Oshkin I.Y."/>
            <person name="Dedysh S.N."/>
            <person name="Miroshnikov K."/>
            <person name="Danilova O.V."/>
            <person name="Hakobyan A."/>
            <person name="Liesack W."/>
        </authorList>
    </citation>
    <scope>NUCLEOTIDE SEQUENCE [LARGE SCALE GENOMIC DNA]</scope>
    <source>
        <strain evidence="4 5">Shm1</strain>
    </source>
</reference>
<accession>A0A5Q0BRY0</accession>
<dbReference type="OrthoDB" id="9810918at2"/>
<feature type="domain" description="TPM" evidence="3">
    <location>
        <begin position="33"/>
        <end position="156"/>
    </location>
</feature>
<evidence type="ECO:0000256" key="2">
    <source>
        <dbReference type="SAM" id="SignalP"/>
    </source>
</evidence>
<feature type="chain" id="PRO_5024928253" evidence="2">
    <location>
        <begin position="23"/>
        <end position="281"/>
    </location>
</feature>